<evidence type="ECO:0008006" key="4">
    <source>
        <dbReference type="Google" id="ProtNLM"/>
    </source>
</evidence>
<accession>A0A5E4BEL2</accession>
<gene>
    <name evidence="2" type="ORF">MONAX_5E021710</name>
</gene>
<keyword evidence="3" id="KW-1185">Reference proteome</keyword>
<dbReference type="Proteomes" id="UP000335636">
    <property type="component" value="Unassembled WGS sequence"/>
</dbReference>
<proteinExistence type="predicted"/>
<protein>
    <recommendedName>
        <fullName evidence="4">Transmembrane protein</fullName>
    </recommendedName>
</protein>
<reference evidence="2" key="1">
    <citation type="submission" date="2019-04" db="EMBL/GenBank/DDBJ databases">
        <authorList>
            <person name="Alioto T."/>
            <person name="Alioto T."/>
        </authorList>
    </citation>
    <scope>NUCLEOTIDE SEQUENCE [LARGE SCALE GENOMIC DNA]</scope>
</reference>
<dbReference type="EMBL" id="CABDUW010000399">
    <property type="protein sequence ID" value="VTJ67846.1"/>
    <property type="molecule type" value="Genomic_DNA"/>
</dbReference>
<dbReference type="AlphaFoldDB" id="A0A5E4BEL2"/>
<evidence type="ECO:0000256" key="1">
    <source>
        <dbReference type="SAM" id="Phobius"/>
    </source>
</evidence>
<organism evidence="2 3">
    <name type="scientific">Marmota monax</name>
    <name type="common">Woodchuck</name>
    <dbReference type="NCBI Taxonomy" id="9995"/>
    <lineage>
        <taxon>Eukaryota</taxon>
        <taxon>Metazoa</taxon>
        <taxon>Chordata</taxon>
        <taxon>Craniata</taxon>
        <taxon>Vertebrata</taxon>
        <taxon>Euteleostomi</taxon>
        <taxon>Mammalia</taxon>
        <taxon>Eutheria</taxon>
        <taxon>Euarchontoglires</taxon>
        <taxon>Glires</taxon>
        <taxon>Rodentia</taxon>
        <taxon>Sciuromorpha</taxon>
        <taxon>Sciuridae</taxon>
        <taxon>Xerinae</taxon>
        <taxon>Marmotini</taxon>
        <taxon>Marmota</taxon>
    </lineage>
</organism>
<evidence type="ECO:0000313" key="3">
    <source>
        <dbReference type="Proteomes" id="UP000335636"/>
    </source>
</evidence>
<keyword evidence="1" id="KW-0472">Membrane</keyword>
<keyword evidence="1" id="KW-1133">Transmembrane helix</keyword>
<feature type="transmembrane region" description="Helical" evidence="1">
    <location>
        <begin position="64"/>
        <end position="84"/>
    </location>
</feature>
<sequence>MVVHACNPSNSGRLSQEDHRFKVNLGNLGRLSLSQKEKKKKKKRKAGQLRFPWRLMRLPHHTPLLTALNTIMLIFYLFYFYVVLRIKPSASHVLGKGSATEPQPQPTIMFKSLLIL</sequence>
<keyword evidence="1" id="KW-0812">Transmembrane</keyword>
<evidence type="ECO:0000313" key="2">
    <source>
        <dbReference type="EMBL" id="VTJ67846.1"/>
    </source>
</evidence>
<comment type="caution">
    <text evidence="2">The sequence shown here is derived from an EMBL/GenBank/DDBJ whole genome shotgun (WGS) entry which is preliminary data.</text>
</comment>
<name>A0A5E4BEL2_MARMO</name>